<feature type="compositionally biased region" description="Low complexity" evidence="1">
    <location>
        <begin position="82"/>
        <end position="99"/>
    </location>
</feature>
<dbReference type="EMBL" id="SACL01000002">
    <property type="protein sequence ID" value="RVT97388.1"/>
    <property type="molecule type" value="Genomic_DNA"/>
</dbReference>
<feature type="compositionally biased region" description="Low complexity" evidence="1">
    <location>
        <begin position="132"/>
        <end position="170"/>
    </location>
</feature>
<protein>
    <submittedName>
        <fullName evidence="2">Uncharacterized protein</fullName>
    </submittedName>
</protein>
<sequence length="196" mass="20070">MSDAPRNWADDMARRQPMRASSNMAPKPMQLPNLPRRLILIGAGLTGSILLASGIIWGISRMGPSAPPVIESDGRPFRVRPDGAPVAPPAVTTAAPVRPGEARVAQGPEAPRLDSLRQQMAAPHTPAPAPEAPAAAPRAAAPEQPAAPAGRHAQHPAPAQHARQAPAAAPARPPPVPSGTVSSAACLSSRAIRPAS</sequence>
<proteinExistence type="predicted"/>
<accession>A0A437MIB0</accession>
<dbReference type="AlphaFoldDB" id="A0A437MIB0"/>
<organism evidence="2 3">
    <name type="scientific">Rhodovarius crocodyli</name>
    <dbReference type="NCBI Taxonomy" id="1979269"/>
    <lineage>
        <taxon>Bacteria</taxon>
        <taxon>Pseudomonadati</taxon>
        <taxon>Pseudomonadota</taxon>
        <taxon>Alphaproteobacteria</taxon>
        <taxon>Acetobacterales</taxon>
        <taxon>Roseomonadaceae</taxon>
        <taxon>Rhodovarius</taxon>
    </lineage>
</organism>
<dbReference type="RefSeq" id="WP_127786616.1">
    <property type="nucleotide sequence ID" value="NZ_SACL01000002.1"/>
</dbReference>
<feature type="compositionally biased region" description="Basic and acidic residues" evidence="1">
    <location>
        <begin position="72"/>
        <end position="81"/>
    </location>
</feature>
<gene>
    <name evidence="2" type="ORF">EOD42_06015</name>
</gene>
<evidence type="ECO:0000313" key="3">
    <source>
        <dbReference type="Proteomes" id="UP000282957"/>
    </source>
</evidence>
<evidence type="ECO:0000256" key="1">
    <source>
        <dbReference type="SAM" id="MobiDB-lite"/>
    </source>
</evidence>
<keyword evidence="3" id="KW-1185">Reference proteome</keyword>
<name>A0A437MIB0_9PROT</name>
<feature type="region of interest" description="Disordered" evidence="1">
    <location>
        <begin position="70"/>
        <end position="196"/>
    </location>
</feature>
<evidence type="ECO:0000313" key="2">
    <source>
        <dbReference type="EMBL" id="RVT97388.1"/>
    </source>
</evidence>
<feature type="region of interest" description="Disordered" evidence="1">
    <location>
        <begin position="1"/>
        <end position="29"/>
    </location>
</feature>
<reference evidence="2 3" key="1">
    <citation type="submission" date="2019-01" db="EMBL/GenBank/DDBJ databases">
        <authorList>
            <person name="Chen W.-M."/>
        </authorList>
    </citation>
    <scope>NUCLEOTIDE SEQUENCE [LARGE SCALE GENOMIC DNA]</scope>
    <source>
        <strain evidence="2 3">CCP-6</strain>
    </source>
</reference>
<dbReference type="Proteomes" id="UP000282957">
    <property type="component" value="Unassembled WGS sequence"/>
</dbReference>
<comment type="caution">
    <text evidence="2">The sequence shown here is derived from an EMBL/GenBank/DDBJ whole genome shotgun (WGS) entry which is preliminary data.</text>
</comment>